<dbReference type="Gene3D" id="3.40.50.1820">
    <property type="entry name" value="alpha/beta hydrolase"/>
    <property type="match status" value="1"/>
</dbReference>
<dbReference type="GO" id="GO:0006629">
    <property type="term" value="P:lipid metabolic process"/>
    <property type="evidence" value="ECO:0007669"/>
    <property type="project" value="UniProtKB-KW"/>
</dbReference>
<evidence type="ECO:0000256" key="4">
    <source>
        <dbReference type="ARBA" id="ARBA00022729"/>
    </source>
</evidence>
<dbReference type="OrthoDB" id="408631at2759"/>
<keyword evidence="4 8" id="KW-0732">Signal</keyword>
<dbReference type="GO" id="GO:0005576">
    <property type="term" value="C:extracellular region"/>
    <property type="evidence" value="ECO:0007669"/>
    <property type="project" value="UniProtKB-SubCell"/>
</dbReference>
<evidence type="ECO:0000313" key="10">
    <source>
        <dbReference type="EMBL" id="PNY23696.1"/>
    </source>
</evidence>
<dbReference type="Proteomes" id="UP000236621">
    <property type="component" value="Unassembled WGS sequence"/>
</dbReference>
<evidence type="ECO:0000256" key="8">
    <source>
        <dbReference type="RuleBase" id="RU361235"/>
    </source>
</evidence>
<evidence type="ECO:0000256" key="1">
    <source>
        <dbReference type="ARBA" id="ARBA00004613"/>
    </source>
</evidence>
<feature type="chain" id="PRO_5014206684" description="Carboxylic ester hydrolase" evidence="8">
    <location>
        <begin position="20"/>
        <end position="567"/>
    </location>
</feature>
<dbReference type="SUPFAM" id="SSF53474">
    <property type="entry name" value="alpha/beta-Hydrolases"/>
    <property type="match status" value="1"/>
</dbReference>
<feature type="domain" description="Carboxylesterase type B" evidence="9">
    <location>
        <begin position="35"/>
        <end position="543"/>
    </location>
</feature>
<organism evidence="10 11">
    <name type="scientific">Tolypocladium capitatum</name>
    <dbReference type="NCBI Taxonomy" id="45235"/>
    <lineage>
        <taxon>Eukaryota</taxon>
        <taxon>Fungi</taxon>
        <taxon>Dikarya</taxon>
        <taxon>Ascomycota</taxon>
        <taxon>Pezizomycotina</taxon>
        <taxon>Sordariomycetes</taxon>
        <taxon>Hypocreomycetidae</taxon>
        <taxon>Hypocreales</taxon>
        <taxon>Ophiocordycipitaceae</taxon>
        <taxon>Tolypocladium</taxon>
    </lineage>
</organism>
<proteinExistence type="inferred from homology"/>
<dbReference type="InterPro" id="IPR050309">
    <property type="entry name" value="Type-B_Carboxylest/Lipase"/>
</dbReference>
<protein>
    <recommendedName>
        <fullName evidence="8">Carboxylic ester hydrolase</fullName>
        <ecNumber evidence="8">3.1.1.-</ecNumber>
    </recommendedName>
</protein>
<reference evidence="10 11" key="1">
    <citation type="submission" date="2017-08" db="EMBL/GenBank/DDBJ databases">
        <title>Harnessing the power of phylogenomics to disentangle the directionality and signatures of interkingdom host jumping in the parasitic fungal genus Tolypocladium.</title>
        <authorList>
            <person name="Quandt C.A."/>
            <person name="Patterson W."/>
            <person name="Spatafora J.W."/>
        </authorList>
    </citation>
    <scope>NUCLEOTIDE SEQUENCE [LARGE SCALE GENOMIC DNA]</scope>
    <source>
        <strain evidence="10 11">CBS 113982</strain>
    </source>
</reference>
<evidence type="ECO:0000259" key="9">
    <source>
        <dbReference type="Pfam" id="PF00135"/>
    </source>
</evidence>
<comment type="caution">
    <text evidence="10">The sequence shown here is derived from an EMBL/GenBank/DDBJ whole genome shotgun (WGS) entry which is preliminary data.</text>
</comment>
<evidence type="ECO:0000256" key="2">
    <source>
        <dbReference type="ARBA" id="ARBA00005964"/>
    </source>
</evidence>
<keyword evidence="6" id="KW-0443">Lipid metabolism</keyword>
<keyword evidence="11" id="KW-1185">Reference proteome</keyword>
<dbReference type="PANTHER" id="PTHR11559">
    <property type="entry name" value="CARBOXYLESTERASE"/>
    <property type="match status" value="1"/>
</dbReference>
<evidence type="ECO:0000256" key="6">
    <source>
        <dbReference type="ARBA" id="ARBA00023098"/>
    </source>
</evidence>
<keyword evidence="7" id="KW-0325">Glycoprotein</keyword>
<dbReference type="EMBL" id="NRSZ01001056">
    <property type="protein sequence ID" value="PNY23696.1"/>
    <property type="molecule type" value="Genomic_DNA"/>
</dbReference>
<keyword evidence="5 8" id="KW-0378">Hydrolase</keyword>
<dbReference type="InterPro" id="IPR019826">
    <property type="entry name" value="Carboxylesterase_B_AS"/>
</dbReference>
<comment type="similarity">
    <text evidence="2 8">Belongs to the type-B carboxylesterase/lipase family.</text>
</comment>
<dbReference type="Pfam" id="PF00135">
    <property type="entry name" value="COesterase"/>
    <property type="match status" value="1"/>
</dbReference>
<dbReference type="InterPro" id="IPR029058">
    <property type="entry name" value="AB_hydrolase_fold"/>
</dbReference>
<sequence>MKLLGNVFLAFHLVAAVLAAPGPLDSTLWKRADSVTVSLPCGTIIGSSSTVETFNGIPYADPPVGPLRLKPPKKLSRDLRTFDATGIAAQCPQMPDAPDAALPANATTGQEDCLTVSVQRPKGTKPSDGLPVLFWIYGGGFEFGSTQTFDAGNMIEFAAAQNQKFIFVAVNYRVAGFGFLGGIEILRDGSANLGLLDQRLGLEWVADNIASFGGDPEKVTIWGQSAGAISVFDQMLLFDGNATYNGKSLFRGAIMNSGSATPTDPVDCPKAQVVYDTVVERAGCSGTQDTLDCLRGLPYETFFEASNSLPRLLSYSSLALSYLPRPDGRVLTDSPDVLAREGRYHAVPMIMGDQEDEGTIFSFFQTNLTSTEALVDYLSKYFLSHANESQITQFVNTYSPESPAGSPFRTGDFNEYYSDVYHTGRGFKRLAALLGDTVFTLARRLSIEAMVEAKPDVPVWSYLNSFQHSILPFNYSGTAHGSDVVMMFSGTGHPARSSRTYYFNFLHNLDPNVGVGVGGNGGFLPWPKWTENKKLLWIQEQHNTLLEDNFRAESYWYMKENTEFRYF</sequence>
<dbReference type="STRING" id="45235.A0A2K3Q7Z3"/>
<dbReference type="FunFam" id="3.40.50.1820:FF:000213">
    <property type="entry name" value="Carboxylic ester hydrolase"/>
    <property type="match status" value="1"/>
</dbReference>
<dbReference type="GO" id="GO:0016787">
    <property type="term" value="F:hydrolase activity"/>
    <property type="evidence" value="ECO:0007669"/>
    <property type="project" value="UniProtKB-KW"/>
</dbReference>
<feature type="signal peptide" evidence="8">
    <location>
        <begin position="1"/>
        <end position="19"/>
    </location>
</feature>
<evidence type="ECO:0000256" key="3">
    <source>
        <dbReference type="ARBA" id="ARBA00022525"/>
    </source>
</evidence>
<dbReference type="PROSITE" id="PS00122">
    <property type="entry name" value="CARBOXYLESTERASE_B_1"/>
    <property type="match status" value="1"/>
</dbReference>
<keyword evidence="3" id="KW-0964">Secreted</keyword>
<dbReference type="InterPro" id="IPR002018">
    <property type="entry name" value="CarbesteraseB"/>
</dbReference>
<dbReference type="AlphaFoldDB" id="A0A2K3Q7Z3"/>
<gene>
    <name evidence="10" type="ORF">TCAP_06371</name>
</gene>
<evidence type="ECO:0000256" key="7">
    <source>
        <dbReference type="ARBA" id="ARBA00023180"/>
    </source>
</evidence>
<dbReference type="EC" id="3.1.1.-" evidence="8"/>
<accession>A0A2K3Q7Z3</accession>
<comment type="subcellular location">
    <subcellularLocation>
        <location evidence="1">Secreted</location>
    </subcellularLocation>
</comment>
<evidence type="ECO:0000313" key="11">
    <source>
        <dbReference type="Proteomes" id="UP000236621"/>
    </source>
</evidence>
<name>A0A2K3Q7Z3_9HYPO</name>
<evidence type="ECO:0000256" key="5">
    <source>
        <dbReference type="ARBA" id="ARBA00022801"/>
    </source>
</evidence>